<evidence type="ECO:0000256" key="7">
    <source>
        <dbReference type="PIRSR" id="PIRSR601461-1"/>
    </source>
</evidence>
<dbReference type="Proteomes" id="UP001212152">
    <property type="component" value="Unassembled WGS sequence"/>
</dbReference>
<gene>
    <name evidence="11" type="ORF">HDU87_001291</name>
</gene>
<comment type="caution">
    <text evidence="11">The sequence shown here is derived from an EMBL/GenBank/DDBJ whole genome shotgun (WGS) entry which is preliminary data.</text>
</comment>
<keyword evidence="9" id="KW-0732">Signal</keyword>
<feature type="chain" id="PRO_5042033438" description="Peptidase A1 domain-containing protein" evidence="9">
    <location>
        <begin position="22"/>
        <end position="513"/>
    </location>
</feature>
<dbReference type="Gene3D" id="2.40.70.10">
    <property type="entry name" value="Acid Proteases"/>
    <property type="match status" value="2"/>
</dbReference>
<dbReference type="CDD" id="cd05471">
    <property type="entry name" value="pepsin_like"/>
    <property type="match status" value="1"/>
</dbReference>
<dbReference type="PROSITE" id="PS00141">
    <property type="entry name" value="ASP_PROTEASE"/>
    <property type="match status" value="2"/>
</dbReference>
<evidence type="ECO:0000313" key="12">
    <source>
        <dbReference type="Proteomes" id="UP001212152"/>
    </source>
</evidence>
<reference evidence="11" key="1">
    <citation type="submission" date="2020-05" db="EMBL/GenBank/DDBJ databases">
        <title>Phylogenomic resolution of chytrid fungi.</title>
        <authorList>
            <person name="Stajich J.E."/>
            <person name="Amses K."/>
            <person name="Simmons R."/>
            <person name="Seto K."/>
            <person name="Myers J."/>
            <person name="Bonds A."/>
            <person name="Quandt C.A."/>
            <person name="Barry K."/>
            <person name="Liu P."/>
            <person name="Grigoriev I."/>
            <person name="Longcore J.E."/>
            <person name="James T.Y."/>
        </authorList>
    </citation>
    <scope>NUCLEOTIDE SEQUENCE</scope>
    <source>
        <strain evidence="11">JEL0379</strain>
    </source>
</reference>
<name>A0AAD5XPC6_9FUNG</name>
<dbReference type="GO" id="GO:0006508">
    <property type="term" value="P:proteolysis"/>
    <property type="evidence" value="ECO:0007669"/>
    <property type="project" value="UniProtKB-KW"/>
</dbReference>
<dbReference type="FunFam" id="2.40.70.10:FF:000008">
    <property type="entry name" value="Cathepsin D"/>
    <property type="match status" value="1"/>
</dbReference>
<evidence type="ECO:0000256" key="4">
    <source>
        <dbReference type="ARBA" id="ARBA00022801"/>
    </source>
</evidence>
<evidence type="ECO:0000256" key="9">
    <source>
        <dbReference type="SAM" id="SignalP"/>
    </source>
</evidence>
<dbReference type="InterPro" id="IPR033121">
    <property type="entry name" value="PEPTIDASE_A1"/>
</dbReference>
<dbReference type="EMBL" id="JADGJQ010000013">
    <property type="protein sequence ID" value="KAJ3181162.1"/>
    <property type="molecule type" value="Genomic_DNA"/>
</dbReference>
<keyword evidence="6" id="KW-1015">Disulfide bond</keyword>
<dbReference type="Pfam" id="PF00026">
    <property type="entry name" value="Asp"/>
    <property type="match status" value="1"/>
</dbReference>
<dbReference type="PROSITE" id="PS51767">
    <property type="entry name" value="PEPTIDASE_A1"/>
    <property type="match status" value="1"/>
</dbReference>
<keyword evidence="5" id="KW-0865">Zymogen</keyword>
<evidence type="ECO:0000259" key="10">
    <source>
        <dbReference type="PROSITE" id="PS51767"/>
    </source>
</evidence>
<keyword evidence="12" id="KW-1185">Reference proteome</keyword>
<evidence type="ECO:0000256" key="6">
    <source>
        <dbReference type="ARBA" id="ARBA00023157"/>
    </source>
</evidence>
<dbReference type="InterPro" id="IPR001461">
    <property type="entry name" value="Aspartic_peptidase_A1"/>
</dbReference>
<feature type="domain" description="Peptidase A1" evidence="10">
    <location>
        <begin position="172"/>
        <end position="509"/>
    </location>
</feature>
<evidence type="ECO:0000313" key="11">
    <source>
        <dbReference type="EMBL" id="KAJ3181162.1"/>
    </source>
</evidence>
<feature type="signal peptide" evidence="9">
    <location>
        <begin position="1"/>
        <end position="21"/>
    </location>
</feature>
<feature type="active site" evidence="7">
    <location>
        <position position="190"/>
    </location>
</feature>
<evidence type="ECO:0000256" key="3">
    <source>
        <dbReference type="ARBA" id="ARBA00022750"/>
    </source>
</evidence>
<dbReference type="GO" id="GO:0004190">
    <property type="term" value="F:aspartic-type endopeptidase activity"/>
    <property type="evidence" value="ECO:0007669"/>
    <property type="project" value="UniProtKB-KW"/>
</dbReference>
<dbReference type="InterPro" id="IPR001969">
    <property type="entry name" value="Aspartic_peptidase_AS"/>
</dbReference>
<dbReference type="PANTHER" id="PTHR47966">
    <property type="entry name" value="BETA-SITE APP-CLEAVING ENZYME, ISOFORM A-RELATED"/>
    <property type="match status" value="1"/>
</dbReference>
<feature type="active site" evidence="7">
    <location>
        <position position="391"/>
    </location>
</feature>
<keyword evidence="3 8" id="KW-0064">Aspartyl protease</keyword>
<proteinExistence type="inferred from homology"/>
<keyword evidence="2 8" id="KW-0645">Protease</keyword>
<evidence type="ECO:0000256" key="1">
    <source>
        <dbReference type="ARBA" id="ARBA00007447"/>
    </source>
</evidence>
<comment type="similarity">
    <text evidence="1 8">Belongs to the peptidase A1 family.</text>
</comment>
<organism evidence="11 12">
    <name type="scientific">Geranomyces variabilis</name>
    <dbReference type="NCBI Taxonomy" id="109894"/>
    <lineage>
        <taxon>Eukaryota</taxon>
        <taxon>Fungi</taxon>
        <taxon>Fungi incertae sedis</taxon>
        <taxon>Chytridiomycota</taxon>
        <taxon>Chytridiomycota incertae sedis</taxon>
        <taxon>Chytridiomycetes</taxon>
        <taxon>Spizellomycetales</taxon>
        <taxon>Powellomycetaceae</taxon>
        <taxon>Geranomyces</taxon>
    </lineage>
</organism>
<evidence type="ECO:0000256" key="2">
    <source>
        <dbReference type="ARBA" id="ARBA00022670"/>
    </source>
</evidence>
<keyword evidence="4 8" id="KW-0378">Hydrolase</keyword>
<sequence>MRISGGALALVGLAAVCAVSAETAANDGPSIVPMIRVAEGRLALRRDLLRRSDDGLVVLKNDVTDEQIAHAMASHHHPVRNITIAVRDESAVQYAGMKERNRDPTPYRPGANPDYIGDPEDDELLKYFVGEEDDEPHMRKRGMGMGSGKHEKKRRQLAATIMPSYNNYDLLYSTNIQLGTPPQTFSVIIDTGSSDLWVPSTQCDGCGSRKRYDPTLSKTAVQLGIPITSYYGIGSATGSIITDTIRCGTLAVNGQVFIAADSNTNIQPANVDGLIGMSFSLLSWANSVVPDSMIGKSSLIENLFRSGKILYPTYGVWLDKYVSWSAPPNASVGGEMAIGGNVGNPARYTGAITWLKVPSYETWWNVEWDGIAGPDGVNIRPPGRNIRGIVDTGTALIVVDYNVAATLNALLGGYGTGIHGLWAVNCAQAAASNVAISITLQGTPFSLSAADLPTRVWSDDPNTCYAPFQSSSSADVQDDWLLGDVFLRKYYQIYDYNYSGGWAPRVGLALAIH</sequence>
<dbReference type="AlphaFoldDB" id="A0AAD5XPC6"/>
<evidence type="ECO:0000256" key="8">
    <source>
        <dbReference type="RuleBase" id="RU000454"/>
    </source>
</evidence>
<dbReference type="PANTHER" id="PTHR47966:SF51">
    <property type="entry name" value="BETA-SITE APP-CLEAVING ENZYME, ISOFORM A-RELATED"/>
    <property type="match status" value="1"/>
</dbReference>
<dbReference type="SUPFAM" id="SSF50630">
    <property type="entry name" value="Acid proteases"/>
    <property type="match status" value="1"/>
</dbReference>
<dbReference type="InterPro" id="IPR034164">
    <property type="entry name" value="Pepsin-like_dom"/>
</dbReference>
<evidence type="ECO:0000256" key="5">
    <source>
        <dbReference type="ARBA" id="ARBA00023145"/>
    </source>
</evidence>
<dbReference type="InterPro" id="IPR021109">
    <property type="entry name" value="Peptidase_aspartic_dom_sf"/>
</dbReference>
<protein>
    <recommendedName>
        <fullName evidence="10">Peptidase A1 domain-containing protein</fullName>
    </recommendedName>
</protein>
<accession>A0AAD5XPC6</accession>
<dbReference type="PRINTS" id="PR00792">
    <property type="entry name" value="PEPSIN"/>
</dbReference>